<dbReference type="AlphaFoldDB" id="A0A2N0UXW7"/>
<keyword evidence="1" id="KW-0858">Xylan degradation</keyword>
<sequence>MADAKLHTIKLPYPDKGDRTVWIYVPSHSDGEKLPVVYMTDGQNLFDDNSTPHGSWEVVKAVENEQKSGVGNAVIVGIDNGNVWRDSELTPKSIGEVQHLELFCEDFKPEGEIFDNFLMNTVIPYVENNFPVCTDRQNVAVCGSSSGGLMSFFSAVEHHEKFGYAGVFSPAFLCYTREDWAKYLSTKIVENMPYLYIYTGNGDELEEMIFESTEMLYELLEESFYPYDRMNEVILFENAHNEKSWREIFPDFLHTFLSRL</sequence>
<dbReference type="GeneID" id="93768730"/>
<dbReference type="GO" id="GO:0045493">
    <property type="term" value="P:xylan catabolic process"/>
    <property type="evidence" value="ECO:0007669"/>
    <property type="project" value="UniProtKB-KW"/>
</dbReference>
<dbReference type="SUPFAM" id="SSF53474">
    <property type="entry name" value="alpha/beta-Hydrolases"/>
    <property type="match status" value="1"/>
</dbReference>
<protein>
    <submittedName>
        <fullName evidence="1">Endo-1,4-beta-xylanase Z</fullName>
        <ecNumber evidence="1">3.2.1.8</ecNumber>
    </submittedName>
</protein>
<keyword evidence="1" id="KW-0624">Polysaccharide degradation</keyword>
<evidence type="ECO:0000313" key="2">
    <source>
        <dbReference type="Proteomes" id="UP000233425"/>
    </source>
</evidence>
<name>A0A2N0UXW7_9FIRM</name>
<comment type="caution">
    <text evidence="1">The sequence shown here is derived from an EMBL/GenBank/DDBJ whole genome shotgun (WGS) entry which is preliminary data.</text>
</comment>
<dbReference type="InterPro" id="IPR029058">
    <property type="entry name" value="AB_hydrolase_fold"/>
</dbReference>
<dbReference type="InterPro" id="IPR000801">
    <property type="entry name" value="Esterase-like"/>
</dbReference>
<dbReference type="EMBL" id="NNSR01000038">
    <property type="protein sequence ID" value="PKD31840.1"/>
    <property type="molecule type" value="Genomic_DNA"/>
</dbReference>
<dbReference type="Proteomes" id="UP000233425">
    <property type="component" value="Unassembled WGS sequence"/>
</dbReference>
<evidence type="ECO:0000313" key="1">
    <source>
        <dbReference type="EMBL" id="PKD31840.1"/>
    </source>
</evidence>
<dbReference type="PANTHER" id="PTHR48098:SF6">
    <property type="entry name" value="FERRI-BACILLIBACTIN ESTERASE BESA"/>
    <property type="match status" value="1"/>
</dbReference>
<dbReference type="GO" id="GO:0031176">
    <property type="term" value="F:endo-1,4-beta-xylanase activity"/>
    <property type="evidence" value="ECO:0007669"/>
    <property type="project" value="UniProtKB-EC"/>
</dbReference>
<dbReference type="RefSeq" id="WP_101028818.1">
    <property type="nucleotide sequence ID" value="NZ_CABMMZ010000038.1"/>
</dbReference>
<keyword evidence="2" id="KW-1185">Reference proteome</keyword>
<organism evidence="1 2">
    <name type="scientific">Ruminococcus bromii</name>
    <dbReference type="NCBI Taxonomy" id="40518"/>
    <lineage>
        <taxon>Bacteria</taxon>
        <taxon>Bacillati</taxon>
        <taxon>Bacillota</taxon>
        <taxon>Clostridia</taxon>
        <taxon>Eubacteriales</taxon>
        <taxon>Oscillospiraceae</taxon>
        <taxon>Ruminococcus</taxon>
    </lineage>
</organism>
<dbReference type="Pfam" id="PF00756">
    <property type="entry name" value="Esterase"/>
    <property type="match status" value="1"/>
</dbReference>
<keyword evidence="1" id="KW-0378">Hydrolase</keyword>
<dbReference type="InterPro" id="IPR050583">
    <property type="entry name" value="Mycobacterial_A85_antigen"/>
</dbReference>
<reference evidence="1" key="1">
    <citation type="journal article" date="2018" name="Environ. Microbiol.">
        <title>Sporulation capability and amylosome conservation among diverse human colonic and rumen isolates of the keystone starch-degrader Ruminococcus bromii.</title>
        <authorList>
            <person name="Mukhopadhya I."/>
            <person name="Morais S."/>
            <person name="Laverde-Gomez J."/>
            <person name="Sheridan P.O."/>
            <person name="Walker A.W."/>
            <person name="Kelly W."/>
            <person name="Klieve A.V."/>
            <person name="Ouwerkerk D."/>
            <person name="Duncan S.H."/>
            <person name="Louis P."/>
            <person name="Koropatkin N."/>
            <person name="Cockburn D."/>
            <person name="Kibler R."/>
            <person name="Cooper P.J."/>
            <person name="Sandoval C."/>
            <person name="Crost E."/>
            <person name="Juge N."/>
            <person name="Bayer E.A."/>
            <person name="Flint H.J."/>
        </authorList>
    </citation>
    <scope>NUCLEOTIDE SEQUENCE [LARGE SCALE GENOMIC DNA]</scope>
    <source>
        <strain evidence="1">ATCC 27255</strain>
    </source>
</reference>
<dbReference type="EC" id="3.2.1.8" evidence="1"/>
<proteinExistence type="predicted"/>
<dbReference type="PANTHER" id="PTHR48098">
    <property type="entry name" value="ENTEROCHELIN ESTERASE-RELATED"/>
    <property type="match status" value="1"/>
</dbReference>
<accession>A0A2N0UXW7</accession>
<keyword evidence="1" id="KW-0326">Glycosidase</keyword>
<gene>
    <name evidence="1" type="primary">xynZ_2</name>
    <name evidence="1" type="ORF">RBATCC27255_00755</name>
</gene>
<dbReference type="Gene3D" id="3.40.50.1820">
    <property type="entry name" value="alpha/beta hydrolase"/>
    <property type="match status" value="1"/>
</dbReference>
<keyword evidence="1" id="KW-0119">Carbohydrate metabolism</keyword>